<keyword evidence="11" id="KW-1185">Reference proteome</keyword>
<dbReference type="Gene3D" id="3.40.50.300">
    <property type="entry name" value="P-loop containing nucleotide triphosphate hydrolases"/>
    <property type="match status" value="1"/>
</dbReference>
<dbReference type="NCBIfam" id="NF003810">
    <property type="entry name" value="PRK05399.1"/>
    <property type="match status" value="1"/>
</dbReference>
<dbReference type="InterPro" id="IPR016151">
    <property type="entry name" value="DNA_mismatch_repair_MutS_N"/>
</dbReference>
<dbReference type="GO" id="GO:0140664">
    <property type="term" value="F:ATP-dependent DNA damage sensor activity"/>
    <property type="evidence" value="ECO:0007669"/>
    <property type="project" value="InterPro"/>
</dbReference>
<dbReference type="InterPro" id="IPR027417">
    <property type="entry name" value="P-loop_NTPase"/>
</dbReference>
<dbReference type="STRING" id="933852.A0A0C2WK32"/>
<keyword evidence="5 6" id="KW-0238">DNA-binding</keyword>
<dbReference type="InterPro" id="IPR007861">
    <property type="entry name" value="DNA_mismatch_repair_MutS_clamp"/>
</dbReference>
<dbReference type="InterPro" id="IPR000432">
    <property type="entry name" value="DNA_mismatch_repair_MutS_C"/>
</dbReference>
<evidence type="ECO:0000256" key="1">
    <source>
        <dbReference type="ARBA" id="ARBA00006271"/>
    </source>
</evidence>
<feature type="compositionally biased region" description="Low complexity" evidence="8">
    <location>
        <begin position="25"/>
        <end position="71"/>
    </location>
</feature>
<evidence type="ECO:0000256" key="3">
    <source>
        <dbReference type="ARBA" id="ARBA00022763"/>
    </source>
</evidence>
<dbReference type="PANTHER" id="PTHR11361">
    <property type="entry name" value="DNA MISMATCH REPAIR PROTEIN MUTS FAMILY MEMBER"/>
    <property type="match status" value="1"/>
</dbReference>
<evidence type="ECO:0000313" key="10">
    <source>
        <dbReference type="EMBL" id="KIM26698.1"/>
    </source>
</evidence>
<dbReference type="SUPFAM" id="SSF55271">
    <property type="entry name" value="DNA repair protein MutS, domain I"/>
    <property type="match status" value="1"/>
</dbReference>
<accession>A0A0C2WK32</accession>
<evidence type="ECO:0000256" key="6">
    <source>
        <dbReference type="PIRNR" id="PIRNR037677"/>
    </source>
</evidence>
<dbReference type="Proteomes" id="UP000054097">
    <property type="component" value="Unassembled WGS sequence"/>
</dbReference>
<dbReference type="SUPFAM" id="SSF52540">
    <property type="entry name" value="P-loop containing nucleoside triphosphate hydrolases"/>
    <property type="match status" value="1"/>
</dbReference>
<sequence>MSKQGPKQRTLDFFITKPKTQGQGTSNTASSKNASTANQTKTTTASTSNNATANASTKPKPAVASVPKKSPQNVEEAATSPLVPVASSRSIPNDALSVTSDHSASRSRASTPPASEIADVDMMDEDEEVGYRPSRLKRKFSMASDGEAPLKAGGNTHVKRKSIVISDEEEEPKAKKGKGKPSARPAKRRKTSDPDDDFIAPSDEEEEDDDDLPVVLDEDSPVKKSKTIAKNSSALVLSSDEEEDDIVPVKKKAAKPRLSNVSSTSSITPGATMDGGGIMTAAERRAAAAKVEKSEKEKPYEFLEDVRDKDGIRPGEEGYDPRTLYIPKGAWKTFTPFEVQFWEIKQNHYDTILFFQKGKFYELYEDDARIGHQIFDLKLTQRVKMSMVGVPESSFDFWASKFLARGYKVGKVEQAETSIGAEMRIAAGQGEKSAKGKGKELVKRVLNKVFTNGTLMDGEYLNDEEASHCVSLKEDGENKFGLAILDSSTSEFNLSAFEDDVCRTKLETLLRQLRPKEIILSKGNLSVSTTRLLKNVLPTSCTWTALRSVEGYSYAKTLEELKTLYPPDDDDMGSAASLPEAIQSVIGEETAIEALGSLIWYLRTLNIDKALLSAKNFNIYDPMRRGQGLVLDGQTLSHIEVLLNSDGTDDGTLLKLIGRCITPFGKRLFRIWLCMPLRDIKLINDRLDAVEDLMRHETFETDFMAVVKGIPDLERIVSRVHAGTCKVKDFLKILDSFKKLNTGLSELAETASTFETTSVAGLLRSVEDLKPYLKNVKKMFVASADDANELVPESGVDEEYDAISAEINEIESELDSKLKKFEQKLGIKLEFWHSITGTKDIYLMQVNTADKKKVPKEWQKHNDTKAKARYMVPELATLIRKLKEARESTKTVIKAFISRLYAAFDADRDVWLRTVRVTAELDCLLSLSKASVAIGTPSCRPEFVDSEEAFVDFTEMRHPGIAMALGARGGGDFISNDVKLGGSETPKIMLLSGPNMAGKSTIMRQTCVGVIMAQLGMYVPASTARLSPVDAILTRMGAYDNMFSNSSTFKVELDECSKIIRDATPRSLVILDELGRGTSTFDGIAIAGAVLHHLATHTLALSCFATHYSSLTNDYKYHPNIRAMHMATSIDEEKRELIWLYKLVEGVAPSSFGTHVASLAGVPANIVQRADVISEDFSRQFAERLAGRTAGAVPITAQVDLSYLCKLLSGKMSLDENKVRKREVLKILKTAARSYGNP</sequence>
<dbReference type="SUPFAM" id="SSF48334">
    <property type="entry name" value="DNA repair protein MutS, domain III"/>
    <property type="match status" value="1"/>
</dbReference>
<dbReference type="HOGENOM" id="CLU_002472_1_0_1"/>
<proteinExistence type="inferred from homology"/>
<evidence type="ECO:0000256" key="8">
    <source>
        <dbReference type="SAM" id="MobiDB-lite"/>
    </source>
</evidence>
<dbReference type="InterPro" id="IPR036187">
    <property type="entry name" value="DNA_mismatch_repair_MutS_sf"/>
</dbReference>
<comment type="similarity">
    <text evidence="1 6 7">Belongs to the DNA mismatch repair MutS family.</text>
</comment>
<dbReference type="EMBL" id="KN824304">
    <property type="protein sequence ID" value="KIM26698.1"/>
    <property type="molecule type" value="Genomic_DNA"/>
</dbReference>
<dbReference type="PIRSF" id="PIRSF037677">
    <property type="entry name" value="DNA_mis_repair_Msh6"/>
    <property type="match status" value="1"/>
</dbReference>
<keyword evidence="3 6" id="KW-0227">DNA damage</keyword>
<dbReference type="SMART" id="SM00533">
    <property type="entry name" value="MUTSd"/>
    <property type="match status" value="1"/>
</dbReference>
<dbReference type="InterPro" id="IPR017261">
    <property type="entry name" value="DNA_mismatch_repair_MutS/MSH"/>
</dbReference>
<dbReference type="Pfam" id="PF05190">
    <property type="entry name" value="MutS_IV"/>
    <property type="match status" value="1"/>
</dbReference>
<evidence type="ECO:0000256" key="7">
    <source>
        <dbReference type="RuleBase" id="RU003756"/>
    </source>
</evidence>
<dbReference type="InterPro" id="IPR007695">
    <property type="entry name" value="DNA_mismatch_repair_MutS-lik_N"/>
</dbReference>
<evidence type="ECO:0000256" key="2">
    <source>
        <dbReference type="ARBA" id="ARBA00022741"/>
    </source>
</evidence>
<dbReference type="InterPro" id="IPR036678">
    <property type="entry name" value="MutS_con_dom_sf"/>
</dbReference>
<reference evidence="10 11" key="1">
    <citation type="submission" date="2014-04" db="EMBL/GenBank/DDBJ databases">
        <authorList>
            <consortium name="DOE Joint Genome Institute"/>
            <person name="Kuo A."/>
            <person name="Zuccaro A."/>
            <person name="Kohler A."/>
            <person name="Nagy L.G."/>
            <person name="Floudas D."/>
            <person name="Copeland A."/>
            <person name="Barry K.W."/>
            <person name="Cichocki N."/>
            <person name="Veneault-Fourrey C."/>
            <person name="LaButti K."/>
            <person name="Lindquist E.A."/>
            <person name="Lipzen A."/>
            <person name="Lundell T."/>
            <person name="Morin E."/>
            <person name="Murat C."/>
            <person name="Sun H."/>
            <person name="Tunlid A."/>
            <person name="Henrissat B."/>
            <person name="Grigoriev I.V."/>
            <person name="Hibbett D.S."/>
            <person name="Martin F."/>
            <person name="Nordberg H.P."/>
            <person name="Cantor M.N."/>
            <person name="Hua S.X."/>
        </authorList>
    </citation>
    <scope>NUCLEOTIDE SEQUENCE [LARGE SCALE GENOMIC DNA]</scope>
    <source>
        <strain evidence="10 11">MAFF 305830</strain>
    </source>
</reference>
<organism evidence="10 11">
    <name type="scientific">Serendipita vermifera MAFF 305830</name>
    <dbReference type="NCBI Taxonomy" id="933852"/>
    <lineage>
        <taxon>Eukaryota</taxon>
        <taxon>Fungi</taxon>
        <taxon>Dikarya</taxon>
        <taxon>Basidiomycota</taxon>
        <taxon>Agaricomycotina</taxon>
        <taxon>Agaricomycetes</taxon>
        <taxon>Sebacinales</taxon>
        <taxon>Serendipitaceae</taxon>
        <taxon>Serendipita</taxon>
    </lineage>
</organism>
<dbReference type="SMART" id="SM00534">
    <property type="entry name" value="MUTSac"/>
    <property type="match status" value="1"/>
</dbReference>
<keyword evidence="4 6" id="KW-0067">ATP-binding</keyword>
<feature type="compositionally biased region" description="Acidic residues" evidence="8">
    <location>
        <begin position="194"/>
        <end position="219"/>
    </location>
</feature>
<dbReference type="GO" id="GO:0032301">
    <property type="term" value="C:MutSalpha complex"/>
    <property type="evidence" value="ECO:0007669"/>
    <property type="project" value="TreeGrafter"/>
</dbReference>
<dbReference type="Gene3D" id="3.40.1170.10">
    <property type="entry name" value="DNA repair protein MutS, domain I"/>
    <property type="match status" value="1"/>
</dbReference>
<feature type="compositionally biased region" description="Low complexity" evidence="8">
    <location>
        <begin position="106"/>
        <end position="115"/>
    </location>
</feature>
<dbReference type="PANTHER" id="PTHR11361:SF148">
    <property type="entry name" value="DNA MISMATCH REPAIR PROTEIN MSH6"/>
    <property type="match status" value="1"/>
</dbReference>
<protein>
    <recommendedName>
        <fullName evidence="6">DNA mismatch repair protein</fullName>
    </recommendedName>
</protein>
<dbReference type="Pfam" id="PF05192">
    <property type="entry name" value="MutS_III"/>
    <property type="match status" value="1"/>
</dbReference>
<evidence type="ECO:0000259" key="9">
    <source>
        <dbReference type="PROSITE" id="PS00486"/>
    </source>
</evidence>
<dbReference type="Pfam" id="PF05188">
    <property type="entry name" value="MutS_II"/>
    <property type="match status" value="1"/>
</dbReference>
<evidence type="ECO:0000256" key="4">
    <source>
        <dbReference type="ARBA" id="ARBA00022840"/>
    </source>
</evidence>
<dbReference type="GO" id="GO:0006298">
    <property type="term" value="P:mismatch repair"/>
    <property type="evidence" value="ECO:0007669"/>
    <property type="project" value="InterPro"/>
</dbReference>
<dbReference type="AlphaFoldDB" id="A0A0C2WK32"/>
<dbReference type="InterPro" id="IPR007860">
    <property type="entry name" value="DNA_mmatch_repair_MutS_con_dom"/>
</dbReference>
<dbReference type="InterPro" id="IPR007696">
    <property type="entry name" value="DNA_mismatch_repair_MutS_core"/>
</dbReference>
<keyword evidence="2 6" id="KW-0547">Nucleotide-binding</keyword>
<feature type="region of interest" description="Disordered" evidence="8">
    <location>
        <begin position="1"/>
        <end position="246"/>
    </location>
</feature>
<dbReference type="PROSITE" id="PS00486">
    <property type="entry name" value="DNA_MISMATCH_REPAIR_2"/>
    <property type="match status" value="1"/>
</dbReference>
<dbReference type="InterPro" id="IPR045076">
    <property type="entry name" value="MutS"/>
</dbReference>
<gene>
    <name evidence="10" type="ORF">M408DRAFT_330458</name>
</gene>
<dbReference type="OrthoDB" id="121051at2759"/>
<feature type="compositionally biased region" description="Polar residues" evidence="8">
    <location>
        <begin position="87"/>
        <end position="102"/>
    </location>
</feature>
<dbReference type="Gene3D" id="3.30.420.110">
    <property type="entry name" value="MutS, connector domain"/>
    <property type="match status" value="1"/>
</dbReference>
<dbReference type="Pfam" id="PF01624">
    <property type="entry name" value="MutS_I"/>
    <property type="match status" value="1"/>
</dbReference>
<comment type="function">
    <text evidence="6 7">Component of the post-replicative DNA mismatch repair system (MMR).</text>
</comment>
<feature type="compositionally biased region" description="Acidic residues" evidence="8">
    <location>
        <begin position="118"/>
        <end position="128"/>
    </location>
</feature>
<keyword evidence="6 7" id="KW-0234">DNA repair</keyword>
<dbReference type="GO" id="GO:0005524">
    <property type="term" value="F:ATP binding"/>
    <property type="evidence" value="ECO:0007669"/>
    <property type="project" value="UniProtKB-UniRule"/>
</dbReference>
<name>A0A0C2WK32_SERVB</name>
<evidence type="ECO:0000256" key="5">
    <source>
        <dbReference type="ARBA" id="ARBA00023125"/>
    </source>
</evidence>
<dbReference type="GO" id="GO:0030983">
    <property type="term" value="F:mismatched DNA binding"/>
    <property type="evidence" value="ECO:0007669"/>
    <property type="project" value="UniProtKB-UniRule"/>
</dbReference>
<evidence type="ECO:0000313" key="11">
    <source>
        <dbReference type="Proteomes" id="UP000054097"/>
    </source>
</evidence>
<feature type="compositionally biased region" description="Basic residues" evidence="8">
    <location>
        <begin position="175"/>
        <end position="190"/>
    </location>
</feature>
<feature type="domain" description="DNA mismatch repair proteins mutS family" evidence="9">
    <location>
        <begin position="1067"/>
        <end position="1083"/>
    </location>
</feature>
<dbReference type="Pfam" id="PF00488">
    <property type="entry name" value="MutS_V"/>
    <property type="match status" value="1"/>
</dbReference>
<reference evidence="11" key="2">
    <citation type="submission" date="2015-01" db="EMBL/GenBank/DDBJ databases">
        <title>Evolutionary Origins and Diversification of the Mycorrhizal Mutualists.</title>
        <authorList>
            <consortium name="DOE Joint Genome Institute"/>
            <consortium name="Mycorrhizal Genomics Consortium"/>
            <person name="Kohler A."/>
            <person name="Kuo A."/>
            <person name="Nagy L.G."/>
            <person name="Floudas D."/>
            <person name="Copeland A."/>
            <person name="Barry K.W."/>
            <person name="Cichocki N."/>
            <person name="Veneault-Fourrey C."/>
            <person name="LaButti K."/>
            <person name="Lindquist E.A."/>
            <person name="Lipzen A."/>
            <person name="Lundell T."/>
            <person name="Morin E."/>
            <person name="Murat C."/>
            <person name="Riley R."/>
            <person name="Ohm R."/>
            <person name="Sun H."/>
            <person name="Tunlid A."/>
            <person name="Henrissat B."/>
            <person name="Grigoriev I.V."/>
            <person name="Hibbett D.S."/>
            <person name="Martin F."/>
        </authorList>
    </citation>
    <scope>NUCLEOTIDE SEQUENCE [LARGE SCALE GENOMIC DNA]</scope>
    <source>
        <strain evidence="11">MAFF 305830</strain>
    </source>
</reference>
<dbReference type="Gene3D" id="1.10.1420.10">
    <property type="match status" value="2"/>
</dbReference>
<dbReference type="SUPFAM" id="SSF53150">
    <property type="entry name" value="DNA repair protein MutS, domain II"/>
    <property type="match status" value="1"/>
</dbReference>